<dbReference type="EMBL" id="MU858511">
    <property type="protein sequence ID" value="KAK4206097.1"/>
    <property type="molecule type" value="Genomic_DNA"/>
</dbReference>
<organism evidence="2 3">
    <name type="scientific">Rhypophila decipiens</name>
    <dbReference type="NCBI Taxonomy" id="261697"/>
    <lineage>
        <taxon>Eukaryota</taxon>
        <taxon>Fungi</taxon>
        <taxon>Dikarya</taxon>
        <taxon>Ascomycota</taxon>
        <taxon>Pezizomycotina</taxon>
        <taxon>Sordariomycetes</taxon>
        <taxon>Sordariomycetidae</taxon>
        <taxon>Sordariales</taxon>
        <taxon>Naviculisporaceae</taxon>
        <taxon>Rhypophila</taxon>
    </lineage>
</organism>
<dbReference type="Proteomes" id="UP001301769">
    <property type="component" value="Unassembled WGS sequence"/>
</dbReference>
<accession>A0AAN6XYQ7</accession>
<protein>
    <recommendedName>
        <fullName evidence="1">Retroviral polymerase SH3-like domain-containing protein</fullName>
    </recommendedName>
</protein>
<dbReference type="Pfam" id="PF25597">
    <property type="entry name" value="SH3_retrovirus"/>
    <property type="match status" value="1"/>
</dbReference>
<comment type="caution">
    <text evidence="2">The sequence shown here is derived from an EMBL/GenBank/DDBJ whole genome shotgun (WGS) entry which is preliminary data.</text>
</comment>
<feature type="domain" description="Retroviral polymerase SH3-like" evidence="1">
    <location>
        <begin position="40"/>
        <end position="103"/>
    </location>
</feature>
<evidence type="ECO:0000313" key="3">
    <source>
        <dbReference type="Proteomes" id="UP001301769"/>
    </source>
</evidence>
<evidence type="ECO:0000313" key="2">
    <source>
        <dbReference type="EMBL" id="KAK4206097.1"/>
    </source>
</evidence>
<evidence type="ECO:0000259" key="1">
    <source>
        <dbReference type="Pfam" id="PF25597"/>
    </source>
</evidence>
<feature type="non-terminal residue" evidence="2">
    <location>
        <position position="108"/>
    </location>
</feature>
<keyword evidence="3" id="KW-1185">Reference proteome</keyword>
<dbReference type="AlphaFoldDB" id="A0AAN6XYQ7"/>
<feature type="non-terminal residue" evidence="2">
    <location>
        <position position="1"/>
    </location>
</feature>
<dbReference type="InterPro" id="IPR057670">
    <property type="entry name" value="SH3_retrovirus"/>
</dbReference>
<name>A0AAN6XYQ7_9PEZI</name>
<sequence length="108" mass="12908">LNLIPTTSNKFDESPIKVLERELNLPSDNSYIRHLRSYFCPAYYYIKKEKRIKGEKFEPRARKGRLIGYGDLHGRIYWIWDPELKKVIRATAVRFNEEDEDNESAEEK</sequence>
<gene>
    <name evidence="2" type="ORF">QBC37DRAFT_254380</name>
</gene>
<proteinExistence type="predicted"/>
<reference evidence="2" key="2">
    <citation type="submission" date="2023-05" db="EMBL/GenBank/DDBJ databases">
        <authorList>
            <consortium name="Lawrence Berkeley National Laboratory"/>
            <person name="Steindorff A."/>
            <person name="Hensen N."/>
            <person name="Bonometti L."/>
            <person name="Westerberg I."/>
            <person name="Brannstrom I.O."/>
            <person name="Guillou S."/>
            <person name="Cros-Aarteil S."/>
            <person name="Calhoun S."/>
            <person name="Haridas S."/>
            <person name="Kuo A."/>
            <person name="Mondo S."/>
            <person name="Pangilinan J."/>
            <person name="Riley R."/>
            <person name="Labutti K."/>
            <person name="Andreopoulos B."/>
            <person name="Lipzen A."/>
            <person name="Chen C."/>
            <person name="Yanf M."/>
            <person name="Daum C."/>
            <person name="Ng V."/>
            <person name="Clum A."/>
            <person name="Ohm R."/>
            <person name="Martin F."/>
            <person name="Silar P."/>
            <person name="Natvig D."/>
            <person name="Lalanne C."/>
            <person name="Gautier V."/>
            <person name="Ament-Velasquez S.L."/>
            <person name="Kruys A."/>
            <person name="Hutchinson M.I."/>
            <person name="Powell A.J."/>
            <person name="Barry K."/>
            <person name="Miller A.N."/>
            <person name="Grigoriev I.V."/>
            <person name="Debuchy R."/>
            <person name="Gladieux P."/>
            <person name="Thoren M.H."/>
            <person name="Johannesson H."/>
        </authorList>
    </citation>
    <scope>NUCLEOTIDE SEQUENCE</scope>
    <source>
        <strain evidence="2">PSN293</strain>
    </source>
</reference>
<reference evidence="2" key="1">
    <citation type="journal article" date="2023" name="Mol. Phylogenet. Evol.">
        <title>Genome-scale phylogeny and comparative genomics of the fungal order Sordariales.</title>
        <authorList>
            <person name="Hensen N."/>
            <person name="Bonometti L."/>
            <person name="Westerberg I."/>
            <person name="Brannstrom I.O."/>
            <person name="Guillou S."/>
            <person name="Cros-Aarteil S."/>
            <person name="Calhoun S."/>
            <person name="Haridas S."/>
            <person name="Kuo A."/>
            <person name="Mondo S."/>
            <person name="Pangilinan J."/>
            <person name="Riley R."/>
            <person name="LaButti K."/>
            <person name="Andreopoulos B."/>
            <person name="Lipzen A."/>
            <person name="Chen C."/>
            <person name="Yan M."/>
            <person name="Daum C."/>
            <person name="Ng V."/>
            <person name="Clum A."/>
            <person name="Steindorff A."/>
            <person name="Ohm R.A."/>
            <person name="Martin F."/>
            <person name="Silar P."/>
            <person name="Natvig D.O."/>
            <person name="Lalanne C."/>
            <person name="Gautier V."/>
            <person name="Ament-Velasquez S.L."/>
            <person name="Kruys A."/>
            <person name="Hutchinson M.I."/>
            <person name="Powell A.J."/>
            <person name="Barry K."/>
            <person name="Miller A.N."/>
            <person name="Grigoriev I.V."/>
            <person name="Debuchy R."/>
            <person name="Gladieux P."/>
            <person name="Hiltunen Thoren M."/>
            <person name="Johannesson H."/>
        </authorList>
    </citation>
    <scope>NUCLEOTIDE SEQUENCE</scope>
    <source>
        <strain evidence="2">PSN293</strain>
    </source>
</reference>